<evidence type="ECO:0000259" key="1">
    <source>
        <dbReference type="PROSITE" id="PS51186"/>
    </source>
</evidence>
<evidence type="ECO:0000313" key="3">
    <source>
        <dbReference type="Proteomes" id="UP000547614"/>
    </source>
</evidence>
<sequence>MPEITVTTCQGRAIAPHLEALAHLRIRVFRDFPYLYDGDLAYEADYLRRYAECPDSLFVLAFDGEALVGAATGMPLAAEVEAFRHPFEQAGYPIDSVFYYGESVLLPKYRGRGIGKAFMVERESHAKKAGFSTVAFCAVERPDDHPARPADYQPLHGFWHSRGYRRVPELATTFPWRDIGDHEETDKPLVFWLKELDGSTTSP</sequence>
<protein>
    <submittedName>
        <fullName evidence="2">GNAT superfamily N-acetyltransferase</fullName>
    </submittedName>
</protein>
<keyword evidence="3" id="KW-1185">Reference proteome</keyword>
<dbReference type="GO" id="GO:0016747">
    <property type="term" value="F:acyltransferase activity, transferring groups other than amino-acyl groups"/>
    <property type="evidence" value="ECO:0007669"/>
    <property type="project" value="InterPro"/>
</dbReference>
<keyword evidence="2" id="KW-0808">Transferase</keyword>
<dbReference type="CDD" id="cd04301">
    <property type="entry name" value="NAT_SF"/>
    <property type="match status" value="1"/>
</dbReference>
<reference evidence="2 3" key="1">
    <citation type="submission" date="2020-08" db="EMBL/GenBank/DDBJ databases">
        <title>Genomic Encyclopedia of Type Strains, Phase III (KMG-III): the genomes of soil and plant-associated and newly described type strains.</title>
        <authorList>
            <person name="Whitman W."/>
        </authorList>
    </citation>
    <scope>NUCLEOTIDE SEQUENCE [LARGE SCALE GENOMIC DNA]</scope>
    <source>
        <strain evidence="2 3">CECT 7282</strain>
    </source>
</reference>
<name>A0A839VAE5_9GAMM</name>
<dbReference type="RefSeq" id="WP_183328356.1">
    <property type="nucleotide sequence ID" value="NZ_JACHXP010000039.1"/>
</dbReference>
<dbReference type="InterPro" id="IPR000182">
    <property type="entry name" value="GNAT_dom"/>
</dbReference>
<organism evidence="2 3">
    <name type="scientific">Halomonas cerina</name>
    <dbReference type="NCBI Taxonomy" id="447424"/>
    <lineage>
        <taxon>Bacteria</taxon>
        <taxon>Pseudomonadati</taxon>
        <taxon>Pseudomonadota</taxon>
        <taxon>Gammaproteobacteria</taxon>
        <taxon>Oceanospirillales</taxon>
        <taxon>Halomonadaceae</taxon>
        <taxon>Halomonas</taxon>
    </lineage>
</organism>
<dbReference type="EMBL" id="JACHXP010000039">
    <property type="protein sequence ID" value="MBB3192593.1"/>
    <property type="molecule type" value="Genomic_DNA"/>
</dbReference>
<dbReference type="Proteomes" id="UP000547614">
    <property type="component" value="Unassembled WGS sequence"/>
</dbReference>
<accession>A0A839VAE5</accession>
<dbReference type="InterPro" id="IPR016181">
    <property type="entry name" value="Acyl_CoA_acyltransferase"/>
</dbReference>
<dbReference type="PROSITE" id="PS51186">
    <property type="entry name" value="GNAT"/>
    <property type="match status" value="1"/>
</dbReference>
<proteinExistence type="predicted"/>
<dbReference type="Pfam" id="PF00583">
    <property type="entry name" value="Acetyltransf_1"/>
    <property type="match status" value="1"/>
</dbReference>
<dbReference type="AlphaFoldDB" id="A0A839VAE5"/>
<dbReference type="SUPFAM" id="SSF55729">
    <property type="entry name" value="Acyl-CoA N-acyltransferases (Nat)"/>
    <property type="match status" value="1"/>
</dbReference>
<gene>
    <name evidence="2" type="ORF">FHR94_003890</name>
</gene>
<feature type="domain" description="N-acetyltransferase" evidence="1">
    <location>
        <begin position="4"/>
        <end position="190"/>
    </location>
</feature>
<evidence type="ECO:0000313" key="2">
    <source>
        <dbReference type="EMBL" id="MBB3192593.1"/>
    </source>
</evidence>
<dbReference type="Gene3D" id="3.40.630.30">
    <property type="match status" value="1"/>
</dbReference>
<comment type="caution">
    <text evidence="2">The sequence shown here is derived from an EMBL/GenBank/DDBJ whole genome shotgun (WGS) entry which is preliminary data.</text>
</comment>